<gene>
    <name evidence="2" type="ORF">CHLRE_09g400700v5</name>
</gene>
<evidence type="ECO:0000313" key="2">
    <source>
        <dbReference type="EMBL" id="PNW78352.1"/>
    </source>
</evidence>
<dbReference type="RefSeq" id="XP_001695206.2">
    <property type="nucleotide sequence ID" value="XM_001695154.2"/>
</dbReference>
<dbReference type="Gramene" id="PNW78352">
    <property type="protein sequence ID" value="PNW78352"/>
    <property type="gene ID" value="CHLRE_09g400700v5"/>
</dbReference>
<evidence type="ECO:0000256" key="1">
    <source>
        <dbReference type="SAM" id="MobiDB-lite"/>
    </source>
</evidence>
<protein>
    <submittedName>
        <fullName evidence="2">Uncharacterized protein</fullName>
    </submittedName>
</protein>
<keyword evidence="3" id="KW-1185">Reference proteome</keyword>
<feature type="compositionally biased region" description="Low complexity" evidence="1">
    <location>
        <begin position="52"/>
        <end position="61"/>
    </location>
</feature>
<dbReference type="OrthoDB" id="543962at2759"/>
<dbReference type="GeneID" id="5720698"/>
<dbReference type="PaxDb" id="3055-EDP01914"/>
<name>A0A2K3DCU2_CHLRE</name>
<dbReference type="InParanoid" id="A0A2K3DCU2"/>
<accession>A0A2K3DCU2</accession>
<proteinExistence type="predicted"/>
<sequence>MRPSSREKPRYLLISELLGVLIRLSAGRLMLSALGLEEEQEAAGFDDEEEGTAAAAAAAADPRPWPGPVELVVLQSPTGAVDDVLSARETALTYGLLAGMAEGCTAAMLVEVKALLSFDHLWQALATGIALARSNAITAAAAAAAATGPGASYPAAPVQVVVTDTKDWMFFTIEAVGAATIGGGNGGHAGGAAGHGTAGGGGGGGVATGIDFTTSNGETFRMSNCSVLQTTGLFKPTPDTGNLIQLMYRLFTGLYPGMVISSLPAAVREAEERTRQAADGWLKEMKDSLSRAEALRRRVQ</sequence>
<dbReference type="OMA" id="FFESSMF"/>
<feature type="region of interest" description="Disordered" evidence="1">
    <location>
        <begin position="41"/>
        <end position="61"/>
    </location>
</feature>
<dbReference type="ExpressionAtlas" id="A0A2K3DCU2">
    <property type="expression patterns" value="baseline and differential"/>
</dbReference>
<organism evidence="2 3">
    <name type="scientific">Chlamydomonas reinhardtii</name>
    <name type="common">Chlamydomonas smithii</name>
    <dbReference type="NCBI Taxonomy" id="3055"/>
    <lineage>
        <taxon>Eukaryota</taxon>
        <taxon>Viridiplantae</taxon>
        <taxon>Chlorophyta</taxon>
        <taxon>core chlorophytes</taxon>
        <taxon>Chlorophyceae</taxon>
        <taxon>CS clade</taxon>
        <taxon>Chlamydomonadales</taxon>
        <taxon>Chlamydomonadaceae</taxon>
        <taxon>Chlamydomonas</taxon>
    </lineage>
</organism>
<dbReference type="EMBL" id="CM008970">
    <property type="protein sequence ID" value="PNW78352.1"/>
    <property type="molecule type" value="Genomic_DNA"/>
</dbReference>
<feature type="compositionally biased region" description="Acidic residues" evidence="1">
    <location>
        <begin position="41"/>
        <end position="51"/>
    </location>
</feature>
<dbReference type="AlphaFoldDB" id="A0A2K3DCU2"/>
<dbReference type="Proteomes" id="UP000006906">
    <property type="component" value="Chromosome 9"/>
</dbReference>
<reference evidence="2 3" key="1">
    <citation type="journal article" date="2007" name="Science">
        <title>The Chlamydomonas genome reveals the evolution of key animal and plant functions.</title>
        <authorList>
            <person name="Merchant S.S."/>
            <person name="Prochnik S.E."/>
            <person name="Vallon O."/>
            <person name="Harris E.H."/>
            <person name="Karpowicz S.J."/>
            <person name="Witman G.B."/>
            <person name="Terry A."/>
            <person name="Salamov A."/>
            <person name="Fritz-Laylin L.K."/>
            <person name="Marechal-Drouard L."/>
            <person name="Marshall W.F."/>
            <person name="Qu L.H."/>
            <person name="Nelson D.R."/>
            <person name="Sanderfoot A.A."/>
            <person name="Spalding M.H."/>
            <person name="Kapitonov V.V."/>
            <person name="Ren Q."/>
            <person name="Ferris P."/>
            <person name="Lindquist E."/>
            <person name="Shapiro H."/>
            <person name="Lucas S.M."/>
            <person name="Grimwood J."/>
            <person name="Schmutz J."/>
            <person name="Cardol P."/>
            <person name="Cerutti H."/>
            <person name="Chanfreau G."/>
            <person name="Chen C.L."/>
            <person name="Cognat V."/>
            <person name="Croft M.T."/>
            <person name="Dent R."/>
            <person name="Dutcher S."/>
            <person name="Fernandez E."/>
            <person name="Fukuzawa H."/>
            <person name="Gonzalez-Ballester D."/>
            <person name="Gonzalez-Halphen D."/>
            <person name="Hallmann A."/>
            <person name="Hanikenne M."/>
            <person name="Hippler M."/>
            <person name="Inwood W."/>
            <person name="Jabbari K."/>
            <person name="Kalanon M."/>
            <person name="Kuras R."/>
            <person name="Lefebvre P.A."/>
            <person name="Lemaire S.D."/>
            <person name="Lobanov A.V."/>
            <person name="Lohr M."/>
            <person name="Manuell A."/>
            <person name="Meier I."/>
            <person name="Mets L."/>
            <person name="Mittag M."/>
            <person name="Mittelmeier T."/>
            <person name="Moroney J.V."/>
            <person name="Moseley J."/>
            <person name="Napoli C."/>
            <person name="Nedelcu A.M."/>
            <person name="Niyogi K."/>
            <person name="Novoselov S.V."/>
            <person name="Paulsen I.T."/>
            <person name="Pazour G."/>
            <person name="Purton S."/>
            <person name="Ral J.P."/>
            <person name="Riano-Pachon D.M."/>
            <person name="Riekhof W."/>
            <person name="Rymarquis L."/>
            <person name="Schroda M."/>
            <person name="Stern D."/>
            <person name="Umen J."/>
            <person name="Willows R."/>
            <person name="Wilson N."/>
            <person name="Zimmer S.L."/>
            <person name="Allmer J."/>
            <person name="Balk J."/>
            <person name="Bisova K."/>
            <person name="Chen C.J."/>
            <person name="Elias M."/>
            <person name="Gendler K."/>
            <person name="Hauser C."/>
            <person name="Lamb M.R."/>
            <person name="Ledford H."/>
            <person name="Long J.C."/>
            <person name="Minagawa J."/>
            <person name="Page M.D."/>
            <person name="Pan J."/>
            <person name="Pootakham W."/>
            <person name="Roje S."/>
            <person name="Rose A."/>
            <person name="Stahlberg E."/>
            <person name="Terauchi A.M."/>
            <person name="Yang P."/>
            <person name="Ball S."/>
            <person name="Bowler C."/>
            <person name="Dieckmann C.L."/>
            <person name="Gladyshev V.N."/>
            <person name="Green P."/>
            <person name="Jorgensen R."/>
            <person name="Mayfield S."/>
            <person name="Mueller-Roeber B."/>
            <person name="Rajamani S."/>
            <person name="Sayre R.T."/>
            <person name="Brokstein P."/>
            <person name="Dubchak I."/>
            <person name="Goodstein D."/>
            <person name="Hornick L."/>
            <person name="Huang Y.W."/>
            <person name="Jhaveri J."/>
            <person name="Luo Y."/>
            <person name="Martinez D."/>
            <person name="Ngau W.C."/>
            <person name="Otillar B."/>
            <person name="Poliakov A."/>
            <person name="Porter A."/>
            <person name="Szajkowski L."/>
            <person name="Werner G."/>
            <person name="Zhou K."/>
            <person name="Grigoriev I.V."/>
            <person name="Rokhsar D.S."/>
            <person name="Grossman A.R."/>
        </authorList>
    </citation>
    <scope>NUCLEOTIDE SEQUENCE [LARGE SCALE GENOMIC DNA]</scope>
    <source>
        <strain evidence="3">CC-503</strain>
    </source>
</reference>
<dbReference type="KEGG" id="cre:CHLRE_09g400700v5"/>
<evidence type="ECO:0000313" key="3">
    <source>
        <dbReference type="Proteomes" id="UP000006906"/>
    </source>
</evidence>